<evidence type="ECO:0000256" key="3">
    <source>
        <dbReference type="ARBA" id="ARBA00022840"/>
    </source>
</evidence>
<dbReference type="InterPro" id="IPR050221">
    <property type="entry name" value="26S_Proteasome_ATPase"/>
</dbReference>
<organism evidence="6 7">
    <name type="scientific">Serratia ureilytica</name>
    <dbReference type="NCBI Taxonomy" id="300181"/>
    <lineage>
        <taxon>Bacteria</taxon>
        <taxon>Pseudomonadati</taxon>
        <taxon>Pseudomonadota</taxon>
        <taxon>Gammaproteobacteria</taxon>
        <taxon>Enterobacterales</taxon>
        <taxon>Yersiniaceae</taxon>
        <taxon>Serratia</taxon>
    </lineage>
</organism>
<keyword evidence="3 6" id="KW-0067">ATP-binding</keyword>
<evidence type="ECO:0000256" key="4">
    <source>
        <dbReference type="SAM" id="MobiDB-lite"/>
    </source>
</evidence>
<dbReference type="InterPro" id="IPR003593">
    <property type="entry name" value="AAA+_ATPase"/>
</dbReference>
<evidence type="ECO:0000313" key="7">
    <source>
        <dbReference type="Proteomes" id="UP001177872"/>
    </source>
</evidence>
<dbReference type="GO" id="GO:0005524">
    <property type="term" value="F:ATP binding"/>
    <property type="evidence" value="ECO:0007669"/>
    <property type="project" value="UniProtKB-KW"/>
</dbReference>
<feature type="domain" description="AAA+ ATPase" evidence="5">
    <location>
        <begin position="520"/>
        <end position="652"/>
    </location>
</feature>
<dbReference type="InterPro" id="IPR003959">
    <property type="entry name" value="ATPase_AAA_core"/>
</dbReference>
<keyword evidence="7" id="KW-1185">Reference proteome</keyword>
<dbReference type="RefSeq" id="WP_262943294.1">
    <property type="nucleotide sequence ID" value="NZ_JAIQCT010000047.1"/>
</dbReference>
<accession>A0ABU0VQZ8</accession>
<keyword evidence="2" id="KW-0547">Nucleotide-binding</keyword>
<dbReference type="PANTHER" id="PTHR23073">
    <property type="entry name" value="26S PROTEASOME REGULATORY SUBUNIT"/>
    <property type="match status" value="1"/>
</dbReference>
<evidence type="ECO:0000256" key="1">
    <source>
        <dbReference type="ARBA" id="ARBA00006914"/>
    </source>
</evidence>
<comment type="similarity">
    <text evidence="1">Belongs to the AAA ATPase family.</text>
</comment>
<dbReference type="CDD" id="cd19481">
    <property type="entry name" value="RecA-like_protease"/>
    <property type="match status" value="1"/>
</dbReference>
<dbReference type="EMBL" id="JAVCZN010000014">
    <property type="protein sequence ID" value="MDQ1863865.1"/>
    <property type="molecule type" value="Genomic_DNA"/>
</dbReference>
<feature type="region of interest" description="Disordered" evidence="4">
    <location>
        <begin position="1"/>
        <end position="33"/>
    </location>
</feature>
<comment type="caution">
    <text evidence="6">The sequence shown here is derived from an EMBL/GenBank/DDBJ whole genome shotgun (WGS) entry which is preliminary data.</text>
</comment>
<dbReference type="Pfam" id="PF22977">
    <property type="entry name" value="WHD"/>
    <property type="match status" value="1"/>
</dbReference>
<evidence type="ECO:0000256" key="2">
    <source>
        <dbReference type="ARBA" id="ARBA00022741"/>
    </source>
</evidence>
<evidence type="ECO:0000313" key="6">
    <source>
        <dbReference type="EMBL" id="MDQ1863865.1"/>
    </source>
</evidence>
<dbReference type="Gene3D" id="3.40.50.300">
    <property type="entry name" value="P-loop containing nucleotide triphosphate hydrolases"/>
    <property type="match status" value="1"/>
</dbReference>
<sequence>MKTDLTQIPLDESQEGGARRQNPRRTGVTKRAQAEAVPAAALTALGPWLEAVDRVLQGLLAWQQQKPDDRFDMETLLLPMDETGRHATPPCGMPLWSRQVLSAPWLDGVTMPAAQGRLEEMIARFGLTSFETQVLVLAALPLFEIRYTALLAYLQGDDRAGWPDVNLALTLFSATPVHRLTHQLALNADVGPLFRHGLVLSVDRSGYSTPQSSQGHLRLSDMAFAFLCGVPAEELPVGDAPAVRWLPQASGPSLCDGSWSTCAADIDRLCFRESEGGTAVDLLLLQGGHGRETLVSQRASAISCPVLSVDLAGLPSATVQAHALLRKALQAVQLTAGLLLFKGWRSGVAVHPDVLQALEADLAIFPRPVVVLTDASEAAGVFPGLSRLALTLPPRAFQDDASLLQAGLGGVTKDWAWSDLLSRTRINPDALTQTLQEAHAYRLLRDPAAPLAEQDLQCALRMRGQQHFGELAQRISPRRTFDDLIVNDGLAGHLKDILAAMRQREAILGRGFAHKVGYGTGISALFYGSSGTGKSMAAEVLAEALGLDLIRVDLSTVVNKYIGETEKNLAKIFDMAIADTGVLLFDEADALFGKRSEVKDAQDRHANIEVSYLLQRLEQYPGLVVLTSNNRAHLDEAFTRRLTFIARFDAPDVALREQMWRAIWPAQVSVEADVSWAQWAQVKDLTGAGIRNVALMASWLAAESGRAVSHDDIAQAVRRELDKTGRIMPTLLQR</sequence>
<reference evidence="6" key="1">
    <citation type="submission" date="2023-07" db="EMBL/GenBank/DDBJ databases">
        <title>In vitro acaricidal activity of Serratia ureilytica strains isolated from Mimosa pudica nodules againts the dust mite Tyrophagus putrescentiae.</title>
        <authorList>
            <person name="Wong-Villareal A."/>
            <person name="Cerqueda-Garcia D."/>
        </authorList>
    </citation>
    <scope>NUCLEOTIDE SEQUENCE</scope>
    <source>
        <strain evidence="6">UTS2</strain>
    </source>
</reference>
<proteinExistence type="inferred from homology"/>
<dbReference type="Proteomes" id="UP001177872">
    <property type="component" value="Unassembled WGS sequence"/>
</dbReference>
<dbReference type="InterPro" id="IPR027417">
    <property type="entry name" value="P-loop_NTPase"/>
</dbReference>
<dbReference type="InterPro" id="IPR054472">
    <property type="entry name" value="WHD"/>
</dbReference>
<dbReference type="SMART" id="SM00382">
    <property type="entry name" value="AAA"/>
    <property type="match status" value="1"/>
</dbReference>
<gene>
    <name evidence="6" type="ORF">Q6237_23055</name>
</gene>
<dbReference type="SUPFAM" id="SSF52540">
    <property type="entry name" value="P-loop containing nucleoside triphosphate hydrolases"/>
    <property type="match status" value="1"/>
</dbReference>
<name>A0ABU0VQZ8_9GAMM</name>
<protein>
    <submittedName>
        <fullName evidence="6">ATP-binding protein</fullName>
    </submittedName>
</protein>
<dbReference type="Pfam" id="PF00004">
    <property type="entry name" value="AAA"/>
    <property type="match status" value="1"/>
</dbReference>
<evidence type="ECO:0000259" key="5">
    <source>
        <dbReference type="SMART" id="SM00382"/>
    </source>
</evidence>